<keyword evidence="2" id="KW-1185">Reference proteome</keyword>
<dbReference type="PATRIC" id="fig|1502723.3.peg.6788"/>
<evidence type="ECO:0000313" key="1">
    <source>
        <dbReference type="EMBL" id="KJE19731.1"/>
    </source>
</evidence>
<accession>A0A0D8B6E5</accession>
<reference evidence="1 2" key="2">
    <citation type="journal article" date="2016" name="Genome Announc.">
        <title>Permanent Draft Genome Sequences for Two Variants of Frankia sp. Strain CpI1, the First Frankia Strain Isolated from Root Nodules of Comptonia peregrina.</title>
        <authorList>
            <person name="Oshone R."/>
            <person name="Hurst S.G.IV."/>
            <person name="Abebe-Akele F."/>
            <person name="Simpson S."/>
            <person name="Morris K."/>
            <person name="Thomas W.K."/>
            <person name="Tisa L.S."/>
        </authorList>
    </citation>
    <scope>NUCLEOTIDE SEQUENCE [LARGE SCALE GENOMIC DNA]</scope>
    <source>
        <strain evidence="2">CpI1-S</strain>
    </source>
</reference>
<comment type="caution">
    <text evidence="1">The sequence shown here is derived from an EMBL/GenBank/DDBJ whole genome shotgun (WGS) entry which is preliminary data.</text>
</comment>
<dbReference type="Proteomes" id="UP000032545">
    <property type="component" value="Unassembled WGS sequence"/>
</dbReference>
<reference evidence="2" key="1">
    <citation type="submission" date="2015-02" db="EMBL/GenBank/DDBJ databases">
        <title>Draft Genome of Frankia sp. CpI1-S.</title>
        <authorList>
            <person name="Oshone R.T."/>
            <person name="Ngom M."/>
            <person name="Ghodhbane-Gtari F."/>
            <person name="Gtari M."/>
            <person name="Morris K."/>
            <person name="Thomas K."/>
            <person name="Sen A."/>
            <person name="Tisa L.S."/>
        </authorList>
    </citation>
    <scope>NUCLEOTIDE SEQUENCE [LARGE SCALE GENOMIC DNA]</scope>
    <source>
        <strain evidence="2">CpI1-S</strain>
    </source>
</reference>
<dbReference type="EMBL" id="JYFN01000087">
    <property type="protein sequence ID" value="KJE19731.1"/>
    <property type="molecule type" value="Genomic_DNA"/>
</dbReference>
<sequence length="66" mass="7329">MTLTDARALIGTDRLWLVPGTTGKVLVGVRVHDARMSYGRPQLHVQPLAGRGHRWIDAELTQPVED</sequence>
<dbReference type="RefSeq" id="WP_044888401.1">
    <property type="nucleotide sequence ID" value="NC_002699.1"/>
</dbReference>
<evidence type="ECO:0000313" key="2">
    <source>
        <dbReference type="Proteomes" id="UP000032545"/>
    </source>
</evidence>
<dbReference type="AlphaFoldDB" id="A0A0D8B6E5"/>
<name>A0A0D8B6E5_9ACTN</name>
<dbReference type="OrthoDB" id="3216073at2"/>
<proteinExistence type="predicted"/>
<protein>
    <submittedName>
        <fullName evidence="1">Uncharacterized protein</fullName>
    </submittedName>
</protein>
<organism evidence="1 2">
    <name type="scientific">Frankia torreyi</name>
    <dbReference type="NCBI Taxonomy" id="1856"/>
    <lineage>
        <taxon>Bacteria</taxon>
        <taxon>Bacillati</taxon>
        <taxon>Actinomycetota</taxon>
        <taxon>Actinomycetes</taxon>
        <taxon>Frankiales</taxon>
        <taxon>Frankiaceae</taxon>
        <taxon>Frankia</taxon>
    </lineage>
</organism>
<gene>
    <name evidence="1" type="ORF">FF36_05986</name>
</gene>